<dbReference type="PANTHER" id="PTHR21180">
    <property type="entry name" value="ENDONUCLEASE/EXONUCLEASE/PHOSPHATASE FAMILY DOMAIN-CONTAINING PROTEIN 1"/>
    <property type="match status" value="1"/>
</dbReference>
<evidence type="ECO:0000256" key="1">
    <source>
        <dbReference type="SAM" id="MobiDB-lite"/>
    </source>
</evidence>
<dbReference type="Gene3D" id="1.10.150.280">
    <property type="entry name" value="AF1531-like domain"/>
    <property type="match status" value="1"/>
</dbReference>
<dbReference type="InterPro" id="IPR004509">
    <property type="entry name" value="Competence_ComEA_HhH"/>
</dbReference>
<keyword evidence="5" id="KW-1185">Reference proteome</keyword>
<evidence type="ECO:0000256" key="2">
    <source>
        <dbReference type="SAM" id="Phobius"/>
    </source>
</evidence>
<evidence type="ECO:0000313" key="4">
    <source>
        <dbReference type="EMBL" id="OMI07507.1"/>
    </source>
</evidence>
<reference evidence="4 5" key="1">
    <citation type="submission" date="2017-01" db="EMBL/GenBank/DDBJ databases">
        <title>Bacillus phylogenomics.</title>
        <authorList>
            <person name="Dunlap C."/>
        </authorList>
    </citation>
    <scope>NUCLEOTIDE SEQUENCE [LARGE SCALE GENOMIC DNA]</scope>
    <source>
        <strain evidence="4 5">NRRL B-41282</strain>
    </source>
</reference>
<dbReference type="SMART" id="SM00278">
    <property type="entry name" value="HhH1"/>
    <property type="match status" value="2"/>
</dbReference>
<dbReference type="GO" id="GO:0015628">
    <property type="term" value="P:protein secretion by the type II secretion system"/>
    <property type="evidence" value="ECO:0007669"/>
    <property type="project" value="TreeGrafter"/>
</dbReference>
<keyword evidence="2" id="KW-0812">Transmembrane</keyword>
<feature type="transmembrane region" description="Helical" evidence="2">
    <location>
        <begin position="12"/>
        <end position="31"/>
    </location>
</feature>
<dbReference type="Proteomes" id="UP000187367">
    <property type="component" value="Unassembled WGS sequence"/>
</dbReference>
<accession>A0A1R1RUE2</accession>
<feature type="compositionally biased region" description="Basic and acidic residues" evidence="1">
    <location>
        <begin position="45"/>
        <end position="60"/>
    </location>
</feature>
<dbReference type="Pfam" id="PF12836">
    <property type="entry name" value="HHH_3"/>
    <property type="match status" value="1"/>
</dbReference>
<dbReference type="GO" id="GO:0015627">
    <property type="term" value="C:type II protein secretion system complex"/>
    <property type="evidence" value="ECO:0007669"/>
    <property type="project" value="TreeGrafter"/>
</dbReference>
<dbReference type="GO" id="GO:0003677">
    <property type="term" value="F:DNA binding"/>
    <property type="evidence" value="ECO:0007669"/>
    <property type="project" value="InterPro"/>
</dbReference>
<dbReference type="InterPro" id="IPR003583">
    <property type="entry name" value="Hlx-hairpin-Hlx_DNA-bd_motif"/>
</dbReference>
<dbReference type="InterPro" id="IPR051675">
    <property type="entry name" value="Endo/Exo/Phosphatase_dom_1"/>
</dbReference>
<feature type="domain" description="Helix-hairpin-helix DNA-binding motif class 1" evidence="3">
    <location>
        <begin position="158"/>
        <end position="177"/>
    </location>
</feature>
<accession>A0A1R1QS79</accession>
<dbReference type="RefSeq" id="WP_076761931.1">
    <property type="nucleotide sequence ID" value="NZ_JARMMK010000008.1"/>
</dbReference>
<comment type="caution">
    <text evidence="4">The sequence shown here is derived from an EMBL/GenBank/DDBJ whole genome shotgun (WGS) entry which is preliminary data.</text>
</comment>
<feature type="domain" description="Helix-hairpin-helix DNA-binding motif class 1" evidence="3">
    <location>
        <begin position="188"/>
        <end position="207"/>
    </location>
</feature>
<dbReference type="GO" id="GO:0006281">
    <property type="term" value="P:DNA repair"/>
    <property type="evidence" value="ECO:0007669"/>
    <property type="project" value="InterPro"/>
</dbReference>
<dbReference type="PANTHER" id="PTHR21180:SF32">
    <property type="entry name" value="ENDONUCLEASE_EXONUCLEASE_PHOSPHATASE FAMILY DOMAIN-CONTAINING PROTEIN 1"/>
    <property type="match status" value="1"/>
</dbReference>
<feature type="region of interest" description="Disordered" evidence="1">
    <location>
        <begin position="36"/>
        <end position="60"/>
    </location>
</feature>
<dbReference type="Gene3D" id="3.10.560.10">
    <property type="entry name" value="Outer membrane lipoprotein wza domain like"/>
    <property type="match status" value="1"/>
</dbReference>
<gene>
    <name evidence="4" type="ORF">BW143_06325</name>
</gene>
<protein>
    <submittedName>
        <fullName evidence="4">Competence protein ComE</fullName>
    </submittedName>
</protein>
<dbReference type="InterPro" id="IPR010994">
    <property type="entry name" value="RuvA_2-like"/>
</dbReference>
<keyword evidence="2" id="KW-0472">Membrane</keyword>
<dbReference type="EMBL" id="MTJL01000010">
    <property type="protein sequence ID" value="OMI07507.1"/>
    <property type="molecule type" value="Genomic_DNA"/>
</dbReference>
<organism evidence="4 5">
    <name type="scientific">Bacillus swezeyi</name>
    <dbReference type="NCBI Taxonomy" id="1925020"/>
    <lineage>
        <taxon>Bacteria</taxon>
        <taxon>Bacillati</taxon>
        <taxon>Bacillota</taxon>
        <taxon>Bacilli</taxon>
        <taxon>Bacillales</taxon>
        <taxon>Bacillaceae</taxon>
        <taxon>Bacillus</taxon>
    </lineage>
</organism>
<proteinExistence type="predicted"/>
<dbReference type="Pfam" id="PF10531">
    <property type="entry name" value="SLBB"/>
    <property type="match status" value="1"/>
</dbReference>
<evidence type="ECO:0000259" key="3">
    <source>
        <dbReference type="SMART" id="SM00278"/>
    </source>
</evidence>
<dbReference type="NCBIfam" id="TIGR00426">
    <property type="entry name" value="competence protein ComEA helix-hairpin-helix repeat region"/>
    <property type="match status" value="1"/>
</dbReference>
<dbReference type="SUPFAM" id="SSF47781">
    <property type="entry name" value="RuvA domain 2-like"/>
    <property type="match status" value="1"/>
</dbReference>
<dbReference type="InterPro" id="IPR019554">
    <property type="entry name" value="Soluble_ligand-bd"/>
</dbReference>
<sequence>MPNWLKQYKWFAAGGFVLVIIISAIIVMQNVKHEPSASPSVPDEAAAHSSDRPQTVKKDEKAKEAEAIVIDLKGAVKQPGVYEMRAGDRVHHLLKKAGGTVKKAAEEQVNLAAVLQDGMVLYIPYEGEEAAPIPSESVASAADGGAGEMININTASSEELQEIPGVGPSKAESIITYREENGPFQTIEDITNVSGIGEKSFEKIKSSISVK</sequence>
<dbReference type="AlphaFoldDB" id="A0A1R1RUE2"/>
<keyword evidence="2" id="KW-1133">Transmembrane helix</keyword>
<evidence type="ECO:0000313" key="5">
    <source>
        <dbReference type="Proteomes" id="UP000187367"/>
    </source>
</evidence>
<name>A0A1R1RUE2_9BACI</name>